<organism evidence="2">
    <name type="scientific">bioreactor metagenome</name>
    <dbReference type="NCBI Taxonomy" id="1076179"/>
    <lineage>
        <taxon>unclassified sequences</taxon>
        <taxon>metagenomes</taxon>
        <taxon>ecological metagenomes</taxon>
    </lineage>
</organism>
<dbReference type="Pfam" id="PF03795">
    <property type="entry name" value="YCII"/>
    <property type="match status" value="1"/>
</dbReference>
<dbReference type="PANTHER" id="PTHR33606">
    <property type="entry name" value="PROTEIN YCII"/>
    <property type="match status" value="1"/>
</dbReference>
<dbReference type="InterPro" id="IPR051807">
    <property type="entry name" value="Sec-metab_biosynth-assoc"/>
</dbReference>
<feature type="domain" description="YCII-related" evidence="1">
    <location>
        <begin position="1"/>
        <end position="90"/>
    </location>
</feature>
<comment type="caution">
    <text evidence="2">The sequence shown here is derived from an EMBL/GenBank/DDBJ whole genome shotgun (WGS) entry which is preliminary data.</text>
</comment>
<accession>A0A644Z2A0</accession>
<reference evidence="2" key="1">
    <citation type="submission" date="2019-08" db="EMBL/GenBank/DDBJ databases">
        <authorList>
            <person name="Kucharzyk K."/>
            <person name="Murdoch R.W."/>
            <person name="Higgins S."/>
            <person name="Loffler F."/>
        </authorList>
    </citation>
    <scope>NUCLEOTIDE SEQUENCE</scope>
</reference>
<dbReference type="InterPro" id="IPR011008">
    <property type="entry name" value="Dimeric_a/b-barrel"/>
</dbReference>
<protein>
    <recommendedName>
        <fullName evidence="1">YCII-related domain-containing protein</fullName>
    </recommendedName>
</protein>
<sequence>MQFLVTGYDGKDENALERRLAYREEHLALAASMKEAKKFLCAAALVDEKDQMVGSVLMVDFPSREDLDKWLAMEPYVKGNVWQTIEVKPCKVAPLFMK</sequence>
<evidence type="ECO:0000313" key="2">
    <source>
        <dbReference type="EMBL" id="MPM34408.1"/>
    </source>
</evidence>
<gene>
    <name evidence="2" type="ORF">SDC9_80991</name>
</gene>
<evidence type="ECO:0000259" key="1">
    <source>
        <dbReference type="Pfam" id="PF03795"/>
    </source>
</evidence>
<dbReference type="AlphaFoldDB" id="A0A644Z2A0"/>
<dbReference type="InterPro" id="IPR005545">
    <property type="entry name" value="YCII"/>
</dbReference>
<dbReference type="EMBL" id="VSSQ01006963">
    <property type="protein sequence ID" value="MPM34408.1"/>
    <property type="molecule type" value="Genomic_DNA"/>
</dbReference>
<dbReference type="PANTHER" id="PTHR33606:SF3">
    <property type="entry name" value="PROTEIN YCII"/>
    <property type="match status" value="1"/>
</dbReference>
<dbReference type="SUPFAM" id="SSF54909">
    <property type="entry name" value="Dimeric alpha+beta barrel"/>
    <property type="match status" value="1"/>
</dbReference>
<dbReference type="Gene3D" id="3.30.70.1060">
    <property type="entry name" value="Dimeric alpha+beta barrel"/>
    <property type="match status" value="1"/>
</dbReference>
<name>A0A644Z2A0_9ZZZZ</name>
<proteinExistence type="predicted"/>